<gene>
    <name evidence="5" type="primary">rpl9</name>
</gene>
<sequence length="155" mass="17972">MTKKKKSTLLFLKKDIKNLGNSKTTSKVSSGYARNFLIPKNLGTLATVEKIQIVEKEKNLQKQKVTLLKEQNKKKKQLFEKIKSIVFRKKLTNKKTLFVSLKEKDILQGIYQYTKYKTAQTLTNFIAPTSTGKYEFETEVNKNINLKIKIQVCCF</sequence>
<evidence type="ECO:0000256" key="3">
    <source>
        <dbReference type="ARBA" id="ARBA00023274"/>
    </source>
</evidence>
<dbReference type="GO" id="GO:0006412">
    <property type="term" value="P:translation"/>
    <property type="evidence" value="ECO:0007669"/>
    <property type="project" value="InterPro"/>
</dbReference>
<dbReference type="EMBL" id="MF167426">
    <property type="protein sequence ID" value="ASQ40269.1"/>
    <property type="molecule type" value="Genomic_DNA"/>
</dbReference>
<evidence type="ECO:0000256" key="1">
    <source>
        <dbReference type="ARBA" id="ARBA00010605"/>
    </source>
</evidence>
<dbReference type="GO" id="GO:1990904">
    <property type="term" value="C:ribonucleoprotein complex"/>
    <property type="evidence" value="ECO:0007669"/>
    <property type="project" value="UniProtKB-KW"/>
</dbReference>
<proteinExistence type="inferred from homology"/>
<dbReference type="SUPFAM" id="SSF55658">
    <property type="entry name" value="L9 N-domain-like"/>
    <property type="match status" value="1"/>
</dbReference>
<dbReference type="GeneID" id="38572673"/>
<evidence type="ECO:0000256" key="2">
    <source>
        <dbReference type="ARBA" id="ARBA00022980"/>
    </source>
</evidence>
<dbReference type="Gene3D" id="3.40.5.10">
    <property type="entry name" value="Ribosomal protein L9, N-terminal domain"/>
    <property type="match status" value="1"/>
</dbReference>
<dbReference type="GO" id="GO:0003735">
    <property type="term" value="F:structural constituent of ribosome"/>
    <property type="evidence" value="ECO:0007669"/>
    <property type="project" value="InterPro"/>
</dbReference>
<protein>
    <submittedName>
        <fullName evidence="5">Ribosomal protein L9</fullName>
    </submittedName>
</protein>
<dbReference type="InterPro" id="IPR036935">
    <property type="entry name" value="Ribosomal_bL9_N_sf"/>
</dbReference>
<evidence type="ECO:0000313" key="5">
    <source>
        <dbReference type="EMBL" id="ASQ40269.1"/>
    </source>
</evidence>
<accession>A0A3G1IWE9</accession>
<dbReference type="RefSeq" id="YP_009546208.1">
    <property type="nucleotide sequence ID" value="NC_040153.1"/>
</dbReference>
<reference evidence="5" key="1">
    <citation type="submission" date="2017-05" db="EMBL/GenBank/DDBJ databases">
        <title>Plastid comparative genomics reveals ancient divergence between Glaucophyte genera.</title>
        <authorList>
            <person name="Figueroa-Martinez F.J."/>
            <person name="Jackson C."/>
            <person name="Reyes-Prieto A."/>
        </authorList>
    </citation>
    <scope>NUCLEOTIDE SEQUENCE</scope>
    <source>
        <strain evidence="5">SAG 46.84</strain>
    </source>
</reference>
<dbReference type="AlphaFoldDB" id="A0A3G1IWE9"/>
<dbReference type="InterPro" id="IPR020070">
    <property type="entry name" value="Ribosomal_bL9_N"/>
</dbReference>
<keyword evidence="5" id="KW-0934">Plastid</keyword>
<dbReference type="InterPro" id="IPR000244">
    <property type="entry name" value="Ribosomal_bL9"/>
</dbReference>
<name>A0A3G1IWE9_9EUKA</name>
<dbReference type="InterPro" id="IPR020594">
    <property type="entry name" value="Ribosomal_bL9_bac/chp"/>
</dbReference>
<dbReference type="NCBIfam" id="TIGR00158">
    <property type="entry name" value="L9"/>
    <property type="match status" value="1"/>
</dbReference>
<geneLocation type="plastid" evidence="5"/>
<dbReference type="Pfam" id="PF01281">
    <property type="entry name" value="Ribosomal_L9_N"/>
    <property type="match status" value="1"/>
</dbReference>
<feature type="domain" description="Ribosomal protein L9" evidence="4">
    <location>
        <begin position="12"/>
        <end position="52"/>
    </location>
</feature>
<dbReference type="SMR" id="A0A3G1IWE9"/>
<dbReference type="InterPro" id="IPR009027">
    <property type="entry name" value="Ribosomal_bL9/RNase_H1_N"/>
</dbReference>
<evidence type="ECO:0000259" key="4">
    <source>
        <dbReference type="Pfam" id="PF01281"/>
    </source>
</evidence>
<comment type="similarity">
    <text evidence="1">Belongs to the bacterial ribosomal protein bL9 family.</text>
</comment>
<keyword evidence="3" id="KW-0687">Ribonucleoprotein</keyword>
<keyword evidence="2 5" id="KW-0689">Ribosomal protein</keyword>
<organism evidence="5">
    <name type="scientific">Gloeochaete wittrockiana</name>
    <dbReference type="NCBI Taxonomy" id="38269"/>
    <lineage>
        <taxon>Eukaryota</taxon>
        <taxon>Glaucocystophyceae</taxon>
        <taxon>Gloeochaetales</taxon>
        <taxon>Gloeochaetaceae</taxon>
        <taxon>Gloeochaete</taxon>
    </lineage>
</organism>
<dbReference type="GO" id="GO:0005840">
    <property type="term" value="C:ribosome"/>
    <property type="evidence" value="ECO:0007669"/>
    <property type="project" value="UniProtKB-KW"/>
</dbReference>
<dbReference type="PANTHER" id="PTHR21368">
    <property type="entry name" value="50S RIBOSOMAL PROTEIN L9"/>
    <property type="match status" value="1"/>
</dbReference>